<sequence>MKKASVIAVCIILSTFLVLHISRISKNNQIGNIIGTKNESSSWPYEKMITYQKNNYVVTSEKITSTGHLLRQIEHFSNDERDSNSDNFSNFYSVGTKLYTIRNFNVKDAIAVEITKGIFMKARNIEQKNNGR</sequence>
<dbReference type="RefSeq" id="WP_077832563.1">
    <property type="nucleotide sequence ID" value="NZ_CP096984.1"/>
</dbReference>
<gene>
    <name evidence="1" type="ORF">CROST_046780</name>
</gene>
<protein>
    <submittedName>
        <fullName evidence="1">Uncharacterized protein</fullName>
    </submittedName>
</protein>
<dbReference type="Proteomes" id="UP000190951">
    <property type="component" value="Plasmid p330"/>
</dbReference>
<dbReference type="AlphaFoldDB" id="A0A1S8MF30"/>
<evidence type="ECO:0000313" key="1">
    <source>
        <dbReference type="EMBL" id="URZ13900.1"/>
    </source>
</evidence>
<keyword evidence="2" id="KW-1185">Reference proteome</keyword>
<keyword evidence="1" id="KW-0614">Plasmid</keyword>
<proteinExistence type="predicted"/>
<dbReference type="EMBL" id="CP096984">
    <property type="protein sequence ID" value="URZ13900.1"/>
    <property type="molecule type" value="Genomic_DNA"/>
</dbReference>
<dbReference type="KEGG" id="crw:CROST_046780"/>
<organism evidence="1 2">
    <name type="scientific">Clostridium felsineum</name>
    <dbReference type="NCBI Taxonomy" id="36839"/>
    <lineage>
        <taxon>Bacteria</taxon>
        <taxon>Bacillati</taxon>
        <taxon>Bacillota</taxon>
        <taxon>Clostridia</taxon>
        <taxon>Eubacteriales</taxon>
        <taxon>Clostridiaceae</taxon>
        <taxon>Clostridium</taxon>
    </lineage>
</organism>
<reference evidence="1 2" key="1">
    <citation type="submission" date="2022-04" db="EMBL/GenBank/DDBJ databases">
        <title>Genome sequence of C. roseum typestrain.</title>
        <authorList>
            <person name="Poehlein A."/>
            <person name="Schoch T."/>
            <person name="Duerre P."/>
            <person name="Daniel R."/>
        </authorList>
    </citation>
    <scope>NUCLEOTIDE SEQUENCE [LARGE SCALE GENOMIC DNA]</scope>
    <source>
        <strain evidence="1 2">DSM 7320</strain>
        <plasmid evidence="1 2">p330</plasmid>
    </source>
</reference>
<name>A0A1S8MF30_9CLOT</name>
<dbReference type="STRING" id="84029.CROST_31650"/>
<accession>A0A1S8MF30</accession>
<geneLocation type="plasmid" evidence="1 2">
    <name>p330</name>
</geneLocation>
<evidence type="ECO:0000313" key="2">
    <source>
        <dbReference type="Proteomes" id="UP000190951"/>
    </source>
</evidence>